<dbReference type="InterPro" id="IPR005135">
    <property type="entry name" value="Endo/exonuclease/phosphatase"/>
</dbReference>
<dbReference type="PANTHER" id="PTHR14859:SF15">
    <property type="entry name" value="ENDONUCLEASE_EXONUCLEASE_PHOSPHATASE DOMAIN-CONTAINING PROTEIN"/>
    <property type="match status" value="1"/>
</dbReference>
<sequence precursor="true">MMAYRLLPVLPWWLCLLAWATTASADGPTLRVMSFNIHHGVGVDGRLDLERIAAVIRAASPDLVALQEVDAGAARTDRVDQPKTLARLTGMHAIFGDNIPYQGGRYGNAVLSRWPVARHENHKLPSHYDGEQRGVLEVWPQTPKGFPQVRLLATHFDYRPGSKERVESARMTNRMLTGGGDELTLLVGDLNATPDSPTLDELKKHWRSANDSPALTFPVDEPTKQIDYVLLPKASGWRVERFEVLNEAVASDHRALIATLVAPAARGQ</sequence>
<keyword evidence="3" id="KW-0540">Nuclease</keyword>
<keyword evidence="1" id="KW-0732">Signal</keyword>
<reference evidence="3 4" key="1">
    <citation type="submission" date="2019-02" db="EMBL/GenBank/DDBJ databases">
        <title>Deep-cultivation of Planctomycetes and their phenomic and genomic characterization uncovers novel biology.</title>
        <authorList>
            <person name="Wiegand S."/>
            <person name="Jogler M."/>
            <person name="Boedeker C."/>
            <person name="Pinto D."/>
            <person name="Vollmers J."/>
            <person name="Rivas-Marin E."/>
            <person name="Kohn T."/>
            <person name="Peeters S.H."/>
            <person name="Heuer A."/>
            <person name="Rast P."/>
            <person name="Oberbeckmann S."/>
            <person name="Bunk B."/>
            <person name="Jeske O."/>
            <person name="Meyerdierks A."/>
            <person name="Storesund J.E."/>
            <person name="Kallscheuer N."/>
            <person name="Luecker S."/>
            <person name="Lage O.M."/>
            <person name="Pohl T."/>
            <person name="Merkel B.J."/>
            <person name="Hornburger P."/>
            <person name="Mueller R.-W."/>
            <person name="Bruemmer F."/>
            <person name="Labrenz M."/>
            <person name="Spormann A.M."/>
            <person name="Op Den Camp H."/>
            <person name="Overmann J."/>
            <person name="Amann R."/>
            <person name="Jetten M.S.M."/>
            <person name="Mascher T."/>
            <person name="Medema M.H."/>
            <person name="Devos D.P."/>
            <person name="Kaster A.-K."/>
            <person name="Ovreas L."/>
            <person name="Rohde M."/>
            <person name="Galperin M.Y."/>
            <person name="Jogler C."/>
        </authorList>
    </citation>
    <scope>NUCLEOTIDE SEQUENCE [LARGE SCALE GENOMIC DNA]</scope>
    <source>
        <strain evidence="3 4">KOR34</strain>
    </source>
</reference>
<dbReference type="GO" id="GO:0016020">
    <property type="term" value="C:membrane"/>
    <property type="evidence" value="ECO:0007669"/>
    <property type="project" value="GOC"/>
</dbReference>
<dbReference type="Pfam" id="PF03372">
    <property type="entry name" value="Exo_endo_phos"/>
    <property type="match status" value="1"/>
</dbReference>
<keyword evidence="3" id="KW-0269">Exonuclease</keyword>
<dbReference type="GO" id="GO:0006506">
    <property type="term" value="P:GPI anchor biosynthetic process"/>
    <property type="evidence" value="ECO:0007669"/>
    <property type="project" value="TreeGrafter"/>
</dbReference>
<dbReference type="Gene3D" id="3.60.10.10">
    <property type="entry name" value="Endonuclease/exonuclease/phosphatase"/>
    <property type="match status" value="1"/>
</dbReference>
<organism evidence="3 4">
    <name type="scientific">Posidoniimonas corsicana</name>
    <dbReference type="NCBI Taxonomy" id="1938618"/>
    <lineage>
        <taxon>Bacteria</taxon>
        <taxon>Pseudomonadati</taxon>
        <taxon>Planctomycetota</taxon>
        <taxon>Planctomycetia</taxon>
        <taxon>Pirellulales</taxon>
        <taxon>Lacipirellulaceae</taxon>
        <taxon>Posidoniimonas</taxon>
    </lineage>
</organism>
<accession>A0A5C5VJN6</accession>
<dbReference type="AlphaFoldDB" id="A0A5C5VJN6"/>
<proteinExistence type="predicted"/>
<evidence type="ECO:0000313" key="3">
    <source>
        <dbReference type="EMBL" id="TWT38203.1"/>
    </source>
</evidence>
<dbReference type="InterPro" id="IPR051916">
    <property type="entry name" value="GPI-anchor_lipid_remodeler"/>
</dbReference>
<dbReference type="PANTHER" id="PTHR14859">
    <property type="entry name" value="CALCOFLUOR WHITE HYPERSENSITIVE PROTEIN PRECURSOR"/>
    <property type="match status" value="1"/>
</dbReference>
<dbReference type="SUPFAM" id="SSF56219">
    <property type="entry name" value="DNase I-like"/>
    <property type="match status" value="1"/>
</dbReference>
<dbReference type="GO" id="GO:0004519">
    <property type="term" value="F:endonuclease activity"/>
    <property type="evidence" value="ECO:0007669"/>
    <property type="project" value="UniProtKB-KW"/>
</dbReference>
<keyword evidence="4" id="KW-1185">Reference proteome</keyword>
<comment type="caution">
    <text evidence="3">The sequence shown here is derived from an EMBL/GenBank/DDBJ whole genome shotgun (WGS) entry which is preliminary data.</text>
</comment>
<dbReference type="Proteomes" id="UP000316714">
    <property type="component" value="Unassembled WGS sequence"/>
</dbReference>
<feature type="chain" id="PRO_5022837881" evidence="1">
    <location>
        <begin position="26"/>
        <end position="268"/>
    </location>
</feature>
<evidence type="ECO:0000259" key="2">
    <source>
        <dbReference type="Pfam" id="PF03372"/>
    </source>
</evidence>
<keyword evidence="3" id="KW-0255">Endonuclease</keyword>
<evidence type="ECO:0000256" key="1">
    <source>
        <dbReference type="SAM" id="SignalP"/>
    </source>
</evidence>
<name>A0A5C5VJN6_9BACT</name>
<feature type="domain" description="Endonuclease/exonuclease/phosphatase" evidence="2">
    <location>
        <begin position="33"/>
        <end position="253"/>
    </location>
</feature>
<evidence type="ECO:0000313" key="4">
    <source>
        <dbReference type="Proteomes" id="UP000316714"/>
    </source>
</evidence>
<protein>
    <submittedName>
        <fullName evidence="3">Endonuclease/Exonuclease/phosphatase family protein</fullName>
    </submittedName>
</protein>
<dbReference type="EMBL" id="SIHJ01000001">
    <property type="protein sequence ID" value="TWT38203.1"/>
    <property type="molecule type" value="Genomic_DNA"/>
</dbReference>
<dbReference type="GO" id="GO:0004527">
    <property type="term" value="F:exonuclease activity"/>
    <property type="evidence" value="ECO:0007669"/>
    <property type="project" value="UniProtKB-KW"/>
</dbReference>
<feature type="signal peptide" evidence="1">
    <location>
        <begin position="1"/>
        <end position="25"/>
    </location>
</feature>
<gene>
    <name evidence="3" type="ORF">KOR34_31720</name>
</gene>
<dbReference type="InterPro" id="IPR036691">
    <property type="entry name" value="Endo/exonu/phosph_ase_sf"/>
</dbReference>
<keyword evidence="3" id="KW-0378">Hydrolase</keyword>